<evidence type="ECO:0000256" key="2">
    <source>
        <dbReference type="ARBA" id="ARBA00011375"/>
    </source>
</evidence>
<protein>
    <recommendedName>
        <fullName evidence="7">Regulator of microtubule dynamics protein 1</fullName>
    </recommendedName>
    <alternativeName>
        <fullName evidence="8">Protein FAM82B</fullName>
    </alternativeName>
</protein>
<evidence type="ECO:0000313" key="11">
    <source>
        <dbReference type="EMBL" id="KAK7492212.1"/>
    </source>
</evidence>
<dbReference type="Gene3D" id="1.25.40.10">
    <property type="entry name" value="Tetratricopeptide repeat domain"/>
    <property type="match status" value="1"/>
</dbReference>
<dbReference type="InterPro" id="IPR011990">
    <property type="entry name" value="TPR-like_helical_dom_sf"/>
</dbReference>
<feature type="signal peptide" evidence="10">
    <location>
        <begin position="1"/>
        <end position="21"/>
    </location>
</feature>
<keyword evidence="10" id="KW-0732">Signal</keyword>
<evidence type="ECO:0000256" key="9">
    <source>
        <dbReference type="PROSITE-ProRule" id="PRU00339"/>
    </source>
</evidence>
<keyword evidence="5 9" id="KW-0802">TPR repeat</keyword>
<keyword evidence="12" id="KW-1185">Reference proteome</keyword>
<evidence type="ECO:0000256" key="6">
    <source>
        <dbReference type="ARBA" id="ARBA00023212"/>
    </source>
</evidence>
<evidence type="ECO:0000256" key="3">
    <source>
        <dbReference type="ARBA" id="ARBA00022490"/>
    </source>
</evidence>
<evidence type="ECO:0000256" key="8">
    <source>
        <dbReference type="ARBA" id="ARBA00041958"/>
    </source>
</evidence>
<dbReference type="GO" id="GO:0005856">
    <property type="term" value="C:cytoskeleton"/>
    <property type="evidence" value="ECO:0007669"/>
    <property type="project" value="UniProtKB-SubCell"/>
</dbReference>
<evidence type="ECO:0000256" key="10">
    <source>
        <dbReference type="SAM" id="SignalP"/>
    </source>
</evidence>
<comment type="subcellular location">
    <subcellularLocation>
        <location evidence="1">Cytoplasm</location>
        <location evidence="1">Cytoskeleton</location>
    </subcellularLocation>
</comment>
<keyword evidence="4" id="KW-0677">Repeat</keyword>
<feature type="repeat" description="TPR" evidence="9">
    <location>
        <begin position="305"/>
        <end position="338"/>
    </location>
</feature>
<name>A0ABD0KYB6_9CAEN</name>
<dbReference type="InterPro" id="IPR019734">
    <property type="entry name" value="TPR_rpt"/>
</dbReference>
<keyword evidence="3" id="KW-0963">Cytoplasm</keyword>
<comment type="subunit">
    <text evidence="2">Interacts with microtubules.</text>
</comment>
<evidence type="ECO:0000256" key="1">
    <source>
        <dbReference type="ARBA" id="ARBA00004245"/>
    </source>
</evidence>
<proteinExistence type="predicted"/>
<comment type="caution">
    <text evidence="11">The sequence shown here is derived from an EMBL/GenBank/DDBJ whole genome shotgun (WGS) entry which is preliminary data.</text>
</comment>
<dbReference type="AlphaFoldDB" id="A0ABD0KYB6"/>
<evidence type="ECO:0000256" key="4">
    <source>
        <dbReference type="ARBA" id="ARBA00022737"/>
    </source>
</evidence>
<dbReference type="PANTHER" id="PTHR16056:SF16">
    <property type="entry name" value="REGULATOR OF MICROTUBULE DYNAMICS PROTEIN 1"/>
    <property type="match status" value="1"/>
</dbReference>
<dbReference type="PANTHER" id="PTHR16056">
    <property type="entry name" value="REGULATOR OF MICROTUBULE DYNAMICS PROTEIN"/>
    <property type="match status" value="1"/>
</dbReference>
<dbReference type="Proteomes" id="UP001519460">
    <property type="component" value="Unassembled WGS sequence"/>
</dbReference>
<dbReference type="InterPro" id="IPR049039">
    <property type="entry name" value="RMD1-3_a_helical_rpt"/>
</dbReference>
<evidence type="ECO:0000313" key="12">
    <source>
        <dbReference type="Proteomes" id="UP001519460"/>
    </source>
</evidence>
<dbReference type="EMBL" id="JACVVK020000105">
    <property type="protein sequence ID" value="KAK7492212.1"/>
    <property type="molecule type" value="Genomic_DNA"/>
</dbReference>
<evidence type="ECO:0000256" key="7">
    <source>
        <dbReference type="ARBA" id="ARBA00039966"/>
    </source>
</evidence>
<keyword evidence="6" id="KW-0206">Cytoskeleton</keyword>
<gene>
    <name evidence="11" type="ORF">BaRGS_00016509</name>
</gene>
<organism evidence="11 12">
    <name type="scientific">Batillaria attramentaria</name>
    <dbReference type="NCBI Taxonomy" id="370345"/>
    <lineage>
        <taxon>Eukaryota</taxon>
        <taxon>Metazoa</taxon>
        <taxon>Spiralia</taxon>
        <taxon>Lophotrochozoa</taxon>
        <taxon>Mollusca</taxon>
        <taxon>Gastropoda</taxon>
        <taxon>Caenogastropoda</taxon>
        <taxon>Sorbeoconcha</taxon>
        <taxon>Cerithioidea</taxon>
        <taxon>Batillariidae</taxon>
        <taxon>Batillaria</taxon>
    </lineage>
</organism>
<dbReference type="SUPFAM" id="SSF48452">
    <property type="entry name" value="TPR-like"/>
    <property type="match status" value="1"/>
</dbReference>
<feature type="chain" id="PRO_5044831778" description="Regulator of microtubule dynamics protein 1" evidence="10">
    <location>
        <begin position="22"/>
        <end position="381"/>
    </location>
</feature>
<dbReference type="Pfam" id="PF21033">
    <property type="entry name" value="RMD1-3"/>
    <property type="match status" value="1"/>
</dbReference>
<dbReference type="PROSITE" id="PS50005">
    <property type="entry name" value="TPR"/>
    <property type="match status" value="1"/>
</dbReference>
<reference evidence="11 12" key="1">
    <citation type="journal article" date="2023" name="Sci. Data">
        <title>Genome assembly of the Korean intertidal mud-creeper Batillaria attramentaria.</title>
        <authorList>
            <person name="Patra A.K."/>
            <person name="Ho P.T."/>
            <person name="Jun S."/>
            <person name="Lee S.J."/>
            <person name="Kim Y."/>
            <person name="Won Y.J."/>
        </authorList>
    </citation>
    <scope>NUCLEOTIDE SEQUENCE [LARGE SCALE GENOMIC DNA]</scope>
    <source>
        <strain evidence="11">Wonlab-2016</strain>
    </source>
</reference>
<accession>A0ABD0KYB6</accession>
<evidence type="ECO:0000256" key="5">
    <source>
        <dbReference type="ARBA" id="ARBA00022803"/>
    </source>
</evidence>
<sequence length="381" mass="43876">MSIALRRLLAATHLLTRFVRASRLESRRHCDGITLRRSLFALNKEATQCLLPHSSLTDAVWQFPSAAALVPVTEGRPRASDLKWACLLMATPLVMHRHESLAEPHNAHCKNDVNFNSDDIVDDVNVADVIAESEELLKEYKYEELYTLLSRYTHVDNDELLWRLARASCAWAKVQGEKGHEGRRKELMEEGFTFAQRALQLNDKSSKCHSWYATMTHYTSEFHGIRTHYLSAFTIRDHYEKAVSLDPADAVSLHSLGYWCFAFAHLPWYQRKLLAVLFRSPPNTTFEQALEYFYKAEEASPGFFSMNLVMAGRAHWHLHQYQEARDLFTRACRVAPRSPDERQVGQGHLARYRIGMSISRTQKMSDCRLCGQTLQTLITER</sequence>